<dbReference type="Proteomes" id="UP001596074">
    <property type="component" value="Unassembled WGS sequence"/>
</dbReference>
<name>A0ABW0ZT39_9ACTN</name>
<comment type="caution">
    <text evidence="1">The sequence shown here is derived from an EMBL/GenBank/DDBJ whole genome shotgun (WGS) entry which is preliminary data.</text>
</comment>
<dbReference type="EMBL" id="JBHSON010000003">
    <property type="protein sequence ID" value="MFC5744578.1"/>
    <property type="molecule type" value="Genomic_DNA"/>
</dbReference>
<proteinExistence type="predicted"/>
<organism evidence="1 2">
    <name type="scientific">Actinomadura rugatobispora</name>
    <dbReference type="NCBI Taxonomy" id="1994"/>
    <lineage>
        <taxon>Bacteria</taxon>
        <taxon>Bacillati</taxon>
        <taxon>Actinomycetota</taxon>
        <taxon>Actinomycetes</taxon>
        <taxon>Streptosporangiales</taxon>
        <taxon>Thermomonosporaceae</taxon>
        <taxon>Actinomadura</taxon>
    </lineage>
</organism>
<sequence>MDERGPDADVVARWRWVYDYPDDPPGGFVFGEMVLYADGTLLRRYGDGGLPWAPVLWWPGERDPGRAAALLASRGYGLHPA</sequence>
<evidence type="ECO:0000313" key="2">
    <source>
        <dbReference type="Proteomes" id="UP001596074"/>
    </source>
</evidence>
<gene>
    <name evidence="1" type="ORF">ACFPZN_03000</name>
</gene>
<accession>A0ABW0ZT39</accession>
<evidence type="ECO:0000313" key="1">
    <source>
        <dbReference type="EMBL" id="MFC5744578.1"/>
    </source>
</evidence>
<keyword evidence="2" id="KW-1185">Reference proteome</keyword>
<reference evidence="2" key="1">
    <citation type="journal article" date="2019" name="Int. J. Syst. Evol. Microbiol.">
        <title>The Global Catalogue of Microorganisms (GCM) 10K type strain sequencing project: providing services to taxonomists for standard genome sequencing and annotation.</title>
        <authorList>
            <consortium name="The Broad Institute Genomics Platform"/>
            <consortium name="The Broad Institute Genome Sequencing Center for Infectious Disease"/>
            <person name="Wu L."/>
            <person name="Ma J."/>
        </authorList>
    </citation>
    <scope>NUCLEOTIDE SEQUENCE [LARGE SCALE GENOMIC DNA]</scope>
    <source>
        <strain evidence="2">KCTC 42087</strain>
    </source>
</reference>
<protein>
    <submittedName>
        <fullName evidence="1">Uncharacterized protein</fullName>
    </submittedName>
</protein>
<dbReference type="RefSeq" id="WP_378279867.1">
    <property type="nucleotide sequence ID" value="NZ_JBHSON010000003.1"/>
</dbReference>